<dbReference type="GeneID" id="116180786"/>
<proteinExistence type="predicted"/>
<reference evidence="2" key="1">
    <citation type="journal article" date="2016" name="Sci. Rep.">
        <title>Molecular characterization of firefly nuptial gifts: a multi-omics approach sheds light on postcopulatory sexual selection.</title>
        <authorList>
            <person name="Al-Wathiqui N."/>
            <person name="Fallon T.R."/>
            <person name="South A."/>
            <person name="Weng J.K."/>
            <person name="Lewis S.M."/>
        </authorList>
    </citation>
    <scope>NUCLEOTIDE SEQUENCE</scope>
</reference>
<feature type="signal peptide" evidence="1">
    <location>
        <begin position="1"/>
        <end position="22"/>
    </location>
</feature>
<dbReference type="RefSeq" id="XP_031356774.1">
    <property type="nucleotide sequence ID" value="XM_031500914.1"/>
</dbReference>
<feature type="chain" id="PRO_5012463168" description="Pacifastin domain-containing protein" evidence="1">
    <location>
        <begin position="23"/>
        <end position="104"/>
    </location>
</feature>
<dbReference type="EMBL" id="GEZM01054172">
    <property type="protein sequence ID" value="JAV73807.1"/>
    <property type="molecule type" value="Transcribed_RNA"/>
</dbReference>
<dbReference type="KEGG" id="ppyr:116180786"/>
<protein>
    <recommendedName>
        <fullName evidence="3">Pacifastin domain-containing protein</fullName>
    </recommendedName>
</protein>
<evidence type="ECO:0000256" key="1">
    <source>
        <dbReference type="SAM" id="SignalP"/>
    </source>
</evidence>
<evidence type="ECO:0000313" key="2">
    <source>
        <dbReference type="EMBL" id="JAV73807.1"/>
    </source>
</evidence>
<organism evidence="2">
    <name type="scientific">Photinus pyralis</name>
    <name type="common">Common eastern firefly</name>
    <name type="synonym">Lampyris pyralis</name>
    <dbReference type="NCBI Taxonomy" id="7054"/>
    <lineage>
        <taxon>Eukaryota</taxon>
        <taxon>Metazoa</taxon>
        <taxon>Ecdysozoa</taxon>
        <taxon>Arthropoda</taxon>
        <taxon>Hexapoda</taxon>
        <taxon>Insecta</taxon>
        <taxon>Pterygota</taxon>
        <taxon>Neoptera</taxon>
        <taxon>Endopterygota</taxon>
        <taxon>Coleoptera</taxon>
        <taxon>Polyphaga</taxon>
        <taxon>Elateriformia</taxon>
        <taxon>Elateroidea</taxon>
        <taxon>Lampyridae</taxon>
        <taxon>Lampyrinae</taxon>
        <taxon>Photinus</taxon>
    </lineage>
</organism>
<evidence type="ECO:0008006" key="3">
    <source>
        <dbReference type="Google" id="ProtNLM"/>
    </source>
</evidence>
<dbReference type="AlphaFoldDB" id="A0A1Y1LS15"/>
<accession>A0A1Y1LS15</accession>
<name>A0A1Y1LS15_PHOPY</name>
<sequence length="104" mass="11662">MVPKVLLIVGLFAFFHLRNGRGENHEDVFECSENGTYVLDGAYPCQCIAQLNNTLNCDLSKCPDEPVIRINCIVGSSWQDGCGKCWCRSIGRVCSYDDCHKEKN</sequence>
<keyword evidence="1" id="KW-0732">Signal</keyword>
<dbReference type="OrthoDB" id="6656534at2759"/>